<evidence type="ECO:0000256" key="3">
    <source>
        <dbReference type="ARBA" id="ARBA00022598"/>
    </source>
</evidence>
<keyword evidence="3 12" id="KW-0436">Ligase</keyword>
<keyword evidence="8" id="KW-0648">Protein biosynthesis</keyword>
<dbReference type="GO" id="GO:0005524">
    <property type="term" value="F:ATP binding"/>
    <property type="evidence" value="ECO:0007669"/>
    <property type="project" value="UniProtKB-KW"/>
</dbReference>
<evidence type="ECO:0000256" key="5">
    <source>
        <dbReference type="ARBA" id="ARBA00022741"/>
    </source>
</evidence>
<dbReference type="InterPro" id="IPR045060">
    <property type="entry name" value="Phe-tRNA-ligase_IIc_bsu"/>
</dbReference>
<dbReference type="SUPFAM" id="SSF46955">
    <property type="entry name" value="Putative DNA-binding domain"/>
    <property type="match status" value="2"/>
</dbReference>
<dbReference type="InterPro" id="IPR036690">
    <property type="entry name" value="Fdx_antiC-bd_sf"/>
</dbReference>
<keyword evidence="5" id="KW-0547">Nucleotide-binding</keyword>
<evidence type="ECO:0000256" key="6">
    <source>
        <dbReference type="ARBA" id="ARBA00022840"/>
    </source>
</evidence>
<dbReference type="SUPFAM" id="SSF55681">
    <property type="entry name" value="Class II aaRS and biotin synthetases"/>
    <property type="match status" value="1"/>
</dbReference>
<proteinExistence type="predicted"/>
<organism evidence="12">
    <name type="scientific">Cliftonaea pectinata</name>
    <dbReference type="NCBI Taxonomy" id="2007206"/>
    <lineage>
        <taxon>Eukaryota</taxon>
        <taxon>Rhodophyta</taxon>
        <taxon>Florideophyceae</taxon>
        <taxon>Rhodymeniophycidae</taxon>
        <taxon>Ceramiales</taxon>
        <taxon>Rhodomelaceae</taxon>
        <taxon>Polyzonieae</taxon>
        <taxon>Cliftonaea</taxon>
    </lineage>
</organism>
<geneLocation type="chloroplast" evidence="12"/>
<evidence type="ECO:0000313" key="12">
    <source>
        <dbReference type="EMBL" id="ARW67991.1"/>
    </source>
</evidence>
<dbReference type="SMART" id="SM00896">
    <property type="entry name" value="FDX-ACB"/>
    <property type="match status" value="1"/>
</dbReference>
<dbReference type="InterPro" id="IPR041616">
    <property type="entry name" value="PheRS_beta_core"/>
</dbReference>
<dbReference type="AlphaFoldDB" id="A0A1Z1MQE6"/>
<evidence type="ECO:0000256" key="7">
    <source>
        <dbReference type="ARBA" id="ARBA00022842"/>
    </source>
</evidence>
<evidence type="ECO:0000256" key="9">
    <source>
        <dbReference type="ARBA" id="ARBA00023146"/>
    </source>
</evidence>
<evidence type="ECO:0000259" key="11">
    <source>
        <dbReference type="PROSITE" id="PS51483"/>
    </source>
</evidence>
<dbReference type="Pfam" id="PF17759">
    <property type="entry name" value="tRNA_synthFbeta"/>
    <property type="match status" value="1"/>
</dbReference>
<keyword evidence="7" id="KW-0460">Magnesium</keyword>
<dbReference type="EC" id="6.1.1.20" evidence="2"/>
<evidence type="ECO:0000256" key="4">
    <source>
        <dbReference type="ARBA" id="ARBA00022723"/>
    </source>
</evidence>
<feature type="domain" description="B5" evidence="11">
    <location>
        <begin position="244"/>
        <end position="329"/>
    </location>
</feature>
<reference evidence="12" key="1">
    <citation type="journal article" date="2017" name="J. Phycol.">
        <title>Analysis of chloroplast genomes and a supermatrix inform reclassification of the Rhodomelaceae (Rhodophyta).</title>
        <authorList>
            <person name="Diaz-Tapia P."/>
            <person name="Maggs C.A."/>
            <person name="West J.A."/>
            <person name="Verbruggen H."/>
        </authorList>
    </citation>
    <scope>NUCLEOTIDE SEQUENCE</scope>
    <source>
        <strain evidence="12">PD1561</strain>
    </source>
</reference>
<sequence>MKFSWKLLNYFINLKEVNVNYFKEQLTLSGIEIDEITQKDKNNDKCIKLNLTSNRKDIFSILNLAKETSSIFNIPLIIKPIHSYTKYTHKQILNTYHNIFYINRINNIEKHESPSWLVNYLKTCEIRQKHLIYDLQEYIKLKWGYNFYIIDYINLTKELLKINLSIKHSNFISNYINKIDNTKFIKHKSKILIFVAYENDKKQEESYTPTDYFINAYNETLNIISTYTKATVGKLNHHHKKNQESNKQIKLYKHKINTILGPVNQKTLKFLSKKNIQHILNSLNLYTKYDKNIKLFYVNIPKYRKHDIQRNIDLIEEIGRIYGFKHFIDKIPISKRKGNISYKELYIKSIRKILRHLGMHEVVNCSLVNNINTNTIQIYNPINKEQIKLRDNITKTLINNYYYNIKHKNFRTEIFEIGKVFKQNINNKNIERKHLGCLISNNNFTRKEWFTTPDKINWSNAKGFLENFLEQLNANVKLTKILNSNLNKSIEDIKNFFHPTKRLGIYDYSNTKLIGILGELNQNISKEKVYIFEIDINELYKTIISNQHLNHTIKQYSNYPCVTRDISIKINKYKAVGKIFKIIQKLNNELIESIEVFNEYYENQYKTRSVGLRLTYRANNRTLNKSDINSIDLNIKNLLSDLENI</sequence>
<dbReference type="InterPro" id="IPR020825">
    <property type="entry name" value="Phe-tRNA_synthase-like_B3/B4"/>
</dbReference>
<dbReference type="InterPro" id="IPR005121">
    <property type="entry name" value="Fdx_antiC-bd"/>
</dbReference>
<dbReference type="Gene3D" id="3.50.40.10">
    <property type="entry name" value="Phenylalanyl-trna Synthetase, Chain B, domain 3"/>
    <property type="match status" value="1"/>
</dbReference>
<feature type="domain" description="FDX-ACB" evidence="10">
    <location>
        <begin position="557"/>
        <end position="645"/>
    </location>
</feature>
<dbReference type="GeneID" id="33361521"/>
<keyword evidence="6" id="KW-0067">ATP-binding</keyword>
<dbReference type="SUPFAM" id="SSF56037">
    <property type="entry name" value="PheT/TilS domain"/>
    <property type="match status" value="1"/>
</dbReference>
<keyword evidence="12" id="KW-0150">Chloroplast</keyword>
<dbReference type="Gene3D" id="3.30.930.10">
    <property type="entry name" value="Bira Bifunctional Protein, Domain 2"/>
    <property type="match status" value="1"/>
</dbReference>
<protein>
    <recommendedName>
        <fullName evidence="2">phenylalanine--tRNA ligase</fullName>
        <ecNumber evidence="2">6.1.1.20</ecNumber>
    </recommendedName>
</protein>
<dbReference type="PROSITE" id="PS51447">
    <property type="entry name" value="FDX_ACB"/>
    <property type="match status" value="1"/>
</dbReference>
<evidence type="ECO:0000256" key="1">
    <source>
        <dbReference type="ARBA" id="ARBA00001946"/>
    </source>
</evidence>
<dbReference type="GO" id="GO:0000287">
    <property type="term" value="F:magnesium ion binding"/>
    <property type="evidence" value="ECO:0007669"/>
    <property type="project" value="InterPro"/>
</dbReference>
<comment type="cofactor">
    <cofactor evidence="1">
        <name>Mg(2+)</name>
        <dbReference type="ChEBI" id="CHEBI:18420"/>
    </cofactor>
</comment>
<evidence type="ECO:0000259" key="10">
    <source>
        <dbReference type="PROSITE" id="PS51447"/>
    </source>
</evidence>
<dbReference type="Pfam" id="PF03147">
    <property type="entry name" value="FDX-ACB"/>
    <property type="match status" value="1"/>
</dbReference>
<dbReference type="InterPro" id="IPR005147">
    <property type="entry name" value="tRNA_synthase_B5-dom"/>
</dbReference>
<evidence type="ECO:0000256" key="8">
    <source>
        <dbReference type="ARBA" id="ARBA00022917"/>
    </source>
</evidence>
<dbReference type="Gene3D" id="3.30.56.10">
    <property type="match status" value="2"/>
</dbReference>
<dbReference type="PROSITE" id="PS51483">
    <property type="entry name" value="B5"/>
    <property type="match status" value="1"/>
</dbReference>
<gene>
    <name evidence="12" type="primary">syfB</name>
</gene>
<dbReference type="SMART" id="SM00874">
    <property type="entry name" value="B5"/>
    <property type="match status" value="1"/>
</dbReference>
<keyword evidence="12" id="KW-0934">Plastid</keyword>
<name>A0A1Z1MQE6_9FLOR</name>
<keyword evidence="4" id="KW-0479">Metal-binding</keyword>
<dbReference type="SUPFAM" id="SSF54991">
    <property type="entry name" value="Anticodon-binding domain of PheRS"/>
    <property type="match status" value="1"/>
</dbReference>
<dbReference type="GO" id="GO:0006432">
    <property type="term" value="P:phenylalanyl-tRNA aminoacylation"/>
    <property type="evidence" value="ECO:0007669"/>
    <property type="project" value="InterPro"/>
</dbReference>
<dbReference type="Gene3D" id="3.30.70.380">
    <property type="entry name" value="Ferrodoxin-fold anticodon-binding domain"/>
    <property type="match status" value="1"/>
</dbReference>
<dbReference type="GO" id="GO:0004826">
    <property type="term" value="F:phenylalanine-tRNA ligase activity"/>
    <property type="evidence" value="ECO:0007669"/>
    <property type="project" value="UniProtKB-EC"/>
</dbReference>
<evidence type="ECO:0000256" key="2">
    <source>
        <dbReference type="ARBA" id="ARBA00012814"/>
    </source>
</evidence>
<keyword evidence="9" id="KW-0030">Aminoacyl-tRNA synthetase</keyword>
<dbReference type="InterPro" id="IPR009061">
    <property type="entry name" value="DNA-bd_dom_put_sf"/>
</dbReference>
<dbReference type="PANTHER" id="PTHR10947:SF3">
    <property type="entry name" value="LEUCINE-RICH REPEAT-CONTAINING PROTEIN 47"/>
    <property type="match status" value="1"/>
</dbReference>
<dbReference type="Pfam" id="PF03484">
    <property type="entry name" value="B5"/>
    <property type="match status" value="1"/>
</dbReference>
<dbReference type="RefSeq" id="YP_009398998.1">
    <property type="nucleotide sequence ID" value="NC_035294.1"/>
</dbReference>
<dbReference type="GO" id="GO:0003723">
    <property type="term" value="F:RNA binding"/>
    <property type="evidence" value="ECO:0007669"/>
    <property type="project" value="InterPro"/>
</dbReference>
<accession>A0A1Z1MQE6</accession>
<dbReference type="PANTHER" id="PTHR10947">
    <property type="entry name" value="PHENYLALANYL-TRNA SYNTHETASE BETA CHAIN AND LEUCINE-RICH REPEAT-CONTAINING PROTEIN 47"/>
    <property type="match status" value="1"/>
</dbReference>
<dbReference type="InterPro" id="IPR045864">
    <property type="entry name" value="aa-tRNA-synth_II/BPL/LPL"/>
</dbReference>
<dbReference type="EMBL" id="MF101450">
    <property type="protein sequence ID" value="ARW67991.1"/>
    <property type="molecule type" value="Genomic_DNA"/>
</dbReference>